<reference evidence="1 2" key="1">
    <citation type="submission" date="2021-07" db="EMBL/GenBank/DDBJ databases">
        <authorList>
            <consortium name="Genoscope - CEA"/>
            <person name="William W."/>
        </authorList>
    </citation>
    <scope>NUCLEOTIDE SEQUENCE [LARGE SCALE GENOMIC DNA]</scope>
</reference>
<gene>
    <name evidence="1" type="ORF">BRAPAZ1V2_A03P44510.2</name>
</gene>
<name>A0A8D9GM09_BRACM</name>
<dbReference type="Proteomes" id="UP000694005">
    <property type="component" value="Chromosome A03"/>
</dbReference>
<dbReference type="AlphaFoldDB" id="A0A8D9GM09"/>
<dbReference type="Gramene" id="A03p44510.2_BraZ1">
    <property type="protein sequence ID" value="A03p44510.2_BraZ1.CDS.1"/>
    <property type="gene ID" value="A03g44510.2_BraZ1"/>
</dbReference>
<feature type="non-terminal residue" evidence="1">
    <location>
        <position position="1"/>
    </location>
</feature>
<accession>A0A8D9GM09</accession>
<organism evidence="1 2">
    <name type="scientific">Brassica campestris</name>
    <name type="common">Field mustard</name>
    <dbReference type="NCBI Taxonomy" id="3711"/>
    <lineage>
        <taxon>Eukaryota</taxon>
        <taxon>Viridiplantae</taxon>
        <taxon>Streptophyta</taxon>
        <taxon>Embryophyta</taxon>
        <taxon>Tracheophyta</taxon>
        <taxon>Spermatophyta</taxon>
        <taxon>Magnoliopsida</taxon>
        <taxon>eudicotyledons</taxon>
        <taxon>Gunneridae</taxon>
        <taxon>Pentapetalae</taxon>
        <taxon>rosids</taxon>
        <taxon>malvids</taxon>
        <taxon>Brassicales</taxon>
        <taxon>Brassicaceae</taxon>
        <taxon>Brassiceae</taxon>
        <taxon>Brassica</taxon>
    </lineage>
</organism>
<sequence length="53" mass="6687">REHNRRRHQKSWSTAVQVTRCIDRTMRNRISSLKYGRDHKFEELMRRWFEVTP</sequence>
<proteinExistence type="predicted"/>
<evidence type="ECO:0000313" key="1">
    <source>
        <dbReference type="EMBL" id="CAG7883108.1"/>
    </source>
</evidence>
<protein>
    <submittedName>
        <fullName evidence="1">Uncharacterized protein</fullName>
    </submittedName>
</protein>
<evidence type="ECO:0000313" key="2">
    <source>
        <dbReference type="Proteomes" id="UP000694005"/>
    </source>
</evidence>
<dbReference type="EMBL" id="LS974619">
    <property type="protein sequence ID" value="CAG7883108.1"/>
    <property type="molecule type" value="Genomic_DNA"/>
</dbReference>